<dbReference type="EMBL" id="VUJU01005150">
    <property type="protein sequence ID" value="KAF0752143.1"/>
    <property type="molecule type" value="Genomic_DNA"/>
</dbReference>
<dbReference type="OrthoDB" id="6621833at2759"/>
<reference evidence="1 2" key="1">
    <citation type="submission" date="2019-08" db="EMBL/GenBank/DDBJ databases">
        <title>Whole genome of Aphis craccivora.</title>
        <authorList>
            <person name="Voronova N.V."/>
            <person name="Shulinski R.S."/>
            <person name="Bandarenka Y.V."/>
            <person name="Zhorov D.G."/>
            <person name="Warner D."/>
        </authorList>
    </citation>
    <scope>NUCLEOTIDE SEQUENCE [LARGE SCALE GENOMIC DNA]</scope>
    <source>
        <strain evidence="1">180601</strain>
        <tissue evidence="1">Whole Body</tissue>
    </source>
</reference>
<protein>
    <recommendedName>
        <fullName evidence="3">RNase H domain-containing protein</fullName>
    </recommendedName>
</protein>
<gene>
    <name evidence="1" type="ORF">FWK35_00028432</name>
</gene>
<dbReference type="Proteomes" id="UP000478052">
    <property type="component" value="Unassembled WGS sequence"/>
</dbReference>
<evidence type="ECO:0000313" key="1">
    <source>
        <dbReference type="EMBL" id="KAF0752143.1"/>
    </source>
</evidence>
<comment type="caution">
    <text evidence="1">The sequence shown here is derived from an EMBL/GenBank/DDBJ whole genome shotgun (WGS) entry which is preliminary data.</text>
</comment>
<name>A0A6G0YAS1_APHCR</name>
<proteinExistence type="predicted"/>
<evidence type="ECO:0000313" key="2">
    <source>
        <dbReference type="Proteomes" id="UP000478052"/>
    </source>
</evidence>
<dbReference type="AlphaFoldDB" id="A0A6G0YAS1"/>
<accession>A0A6G0YAS1</accession>
<keyword evidence="2" id="KW-1185">Reference proteome</keyword>
<sequence length="74" mass="8460">TLATHSFLISKDDPPICNTCQTRVTIKHILEECPIYEPTRTPLNLPHNIKKILDEGQTSNIIKFITKFNLINTL</sequence>
<feature type="non-terminal residue" evidence="1">
    <location>
        <position position="1"/>
    </location>
</feature>
<evidence type="ECO:0008006" key="3">
    <source>
        <dbReference type="Google" id="ProtNLM"/>
    </source>
</evidence>
<organism evidence="1 2">
    <name type="scientific">Aphis craccivora</name>
    <name type="common">Cowpea aphid</name>
    <dbReference type="NCBI Taxonomy" id="307492"/>
    <lineage>
        <taxon>Eukaryota</taxon>
        <taxon>Metazoa</taxon>
        <taxon>Ecdysozoa</taxon>
        <taxon>Arthropoda</taxon>
        <taxon>Hexapoda</taxon>
        <taxon>Insecta</taxon>
        <taxon>Pterygota</taxon>
        <taxon>Neoptera</taxon>
        <taxon>Paraneoptera</taxon>
        <taxon>Hemiptera</taxon>
        <taxon>Sternorrhyncha</taxon>
        <taxon>Aphidomorpha</taxon>
        <taxon>Aphidoidea</taxon>
        <taxon>Aphididae</taxon>
        <taxon>Aphidini</taxon>
        <taxon>Aphis</taxon>
        <taxon>Aphis</taxon>
    </lineage>
</organism>